<accession>A0ABW5W0V6</accession>
<dbReference type="PANTHER" id="PTHR30173">
    <property type="entry name" value="SIGMA 19 FACTOR"/>
    <property type="match status" value="1"/>
</dbReference>
<sequence>MAILEYVVRAAMQSLEPRETAALILHGAFPHDTGFVAKFVGCSESDLPGLLATARTRLRRDRAATVTEPIRALRRLRSAWLDGDRGAAVAELFSSDVEIFTNGGPDSGRLRVPVHGPREVAALLNDIVGDEPPALELTFVDRVPWLVGRYDQLTVGFLAAEVLQESVRQVWLVAGPDKLGRL</sequence>
<keyword evidence="2" id="KW-1185">Reference proteome</keyword>
<dbReference type="InterPro" id="IPR032710">
    <property type="entry name" value="NTF2-like_dom_sf"/>
</dbReference>
<evidence type="ECO:0000313" key="2">
    <source>
        <dbReference type="Proteomes" id="UP001597479"/>
    </source>
</evidence>
<dbReference type="Proteomes" id="UP001597479">
    <property type="component" value="Unassembled WGS sequence"/>
</dbReference>
<name>A0ABW5W0V6_9MICO</name>
<dbReference type="PANTHER" id="PTHR30173:SF43">
    <property type="entry name" value="ECF RNA POLYMERASE SIGMA FACTOR SIGI-RELATED"/>
    <property type="match status" value="1"/>
</dbReference>
<comment type="caution">
    <text evidence="1">The sequence shown here is derived from an EMBL/GenBank/DDBJ whole genome shotgun (WGS) entry which is preliminary data.</text>
</comment>
<evidence type="ECO:0000313" key="1">
    <source>
        <dbReference type="EMBL" id="MFD2797104.1"/>
    </source>
</evidence>
<gene>
    <name evidence="1" type="ORF">ACFS27_26335</name>
</gene>
<dbReference type="InterPro" id="IPR052704">
    <property type="entry name" value="ECF_Sigma-70_Domain"/>
</dbReference>
<dbReference type="EMBL" id="JBHUOG010000002">
    <property type="protein sequence ID" value="MFD2797104.1"/>
    <property type="molecule type" value="Genomic_DNA"/>
</dbReference>
<protein>
    <submittedName>
        <fullName evidence="1">Uncharacterized protein</fullName>
    </submittedName>
</protein>
<reference evidence="2" key="1">
    <citation type="journal article" date="2019" name="Int. J. Syst. Evol. Microbiol.">
        <title>The Global Catalogue of Microorganisms (GCM) 10K type strain sequencing project: providing services to taxonomists for standard genome sequencing and annotation.</title>
        <authorList>
            <consortium name="The Broad Institute Genomics Platform"/>
            <consortium name="The Broad Institute Genome Sequencing Center for Infectious Disease"/>
            <person name="Wu L."/>
            <person name="Ma J."/>
        </authorList>
    </citation>
    <scope>NUCLEOTIDE SEQUENCE [LARGE SCALE GENOMIC DNA]</scope>
    <source>
        <strain evidence="2">CCM 7044</strain>
    </source>
</reference>
<proteinExistence type="predicted"/>
<dbReference type="RefSeq" id="WP_377189850.1">
    <property type="nucleotide sequence ID" value="NZ_JBHUOG010000002.1"/>
</dbReference>
<dbReference type="SUPFAM" id="SSF54427">
    <property type="entry name" value="NTF2-like"/>
    <property type="match status" value="1"/>
</dbReference>
<organism evidence="1 2">
    <name type="scientific">Promicromonospora vindobonensis</name>
    <dbReference type="NCBI Taxonomy" id="195748"/>
    <lineage>
        <taxon>Bacteria</taxon>
        <taxon>Bacillati</taxon>
        <taxon>Actinomycetota</taxon>
        <taxon>Actinomycetes</taxon>
        <taxon>Micrococcales</taxon>
        <taxon>Promicromonosporaceae</taxon>
        <taxon>Promicromonospora</taxon>
    </lineage>
</organism>